<proteinExistence type="predicted"/>
<dbReference type="PANTHER" id="PTHR10848">
    <property type="entry name" value="MEIOTIC RECOMBINATION PROTEIN SPO11"/>
    <property type="match status" value="1"/>
</dbReference>
<name>A0AAW1XJI0_RUBAR</name>
<dbReference type="GO" id="GO:0003677">
    <property type="term" value="F:DNA binding"/>
    <property type="evidence" value="ECO:0007669"/>
    <property type="project" value="InterPro"/>
</dbReference>
<feature type="region of interest" description="Disordered" evidence="1">
    <location>
        <begin position="115"/>
        <end position="150"/>
    </location>
</feature>
<dbReference type="PANTHER" id="PTHR10848:SF4">
    <property type="entry name" value="DNA TOPOISOMERASE 6 SUBUNIT A"/>
    <property type="match status" value="1"/>
</dbReference>
<dbReference type="GO" id="GO:0003918">
    <property type="term" value="F:DNA topoisomerase type II (double strand cut, ATP-hydrolyzing) activity"/>
    <property type="evidence" value="ECO:0007669"/>
    <property type="project" value="InterPro"/>
</dbReference>
<organism evidence="3 4">
    <name type="scientific">Rubus argutus</name>
    <name type="common">Southern blackberry</name>
    <dbReference type="NCBI Taxonomy" id="59490"/>
    <lineage>
        <taxon>Eukaryota</taxon>
        <taxon>Viridiplantae</taxon>
        <taxon>Streptophyta</taxon>
        <taxon>Embryophyta</taxon>
        <taxon>Tracheophyta</taxon>
        <taxon>Spermatophyta</taxon>
        <taxon>Magnoliopsida</taxon>
        <taxon>eudicotyledons</taxon>
        <taxon>Gunneridae</taxon>
        <taxon>Pentapetalae</taxon>
        <taxon>rosids</taxon>
        <taxon>fabids</taxon>
        <taxon>Rosales</taxon>
        <taxon>Rosaceae</taxon>
        <taxon>Rosoideae</taxon>
        <taxon>Rosoideae incertae sedis</taxon>
        <taxon>Rubus</taxon>
    </lineage>
</organism>
<evidence type="ECO:0000313" key="4">
    <source>
        <dbReference type="Proteomes" id="UP001457282"/>
    </source>
</evidence>
<dbReference type="EMBL" id="JBEDUW010000003">
    <property type="protein sequence ID" value="KAK9936535.1"/>
    <property type="molecule type" value="Genomic_DNA"/>
</dbReference>
<evidence type="ECO:0000256" key="1">
    <source>
        <dbReference type="SAM" id="MobiDB-lite"/>
    </source>
</evidence>
<dbReference type="SUPFAM" id="SSF56726">
    <property type="entry name" value="DNA topoisomerase IV, alpha subunit"/>
    <property type="match status" value="1"/>
</dbReference>
<accession>A0AAW1XJI0</accession>
<gene>
    <name evidence="3" type="ORF">M0R45_013371</name>
</gene>
<dbReference type="PRINTS" id="PR01552">
    <property type="entry name" value="TPISMRASE6A"/>
</dbReference>
<feature type="domain" description="Topoisomerase 6 subunit A/Spo11 TOPRIM" evidence="2">
    <location>
        <begin position="326"/>
        <end position="465"/>
    </location>
</feature>
<dbReference type="InterPro" id="IPR002815">
    <property type="entry name" value="Spo11/TopoVI_A"/>
</dbReference>
<dbReference type="InterPro" id="IPR034136">
    <property type="entry name" value="TOPRIM_Topo6A/Spo11"/>
</dbReference>
<protein>
    <recommendedName>
        <fullName evidence="2">Topoisomerase 6 subunit A/Spo11 TOPRIM domain-containing protein</fullName>
    </recommendedName>
</protein>
<dbReference type="GO" id="GO:0000706">
    <property type="term" value="P:meiotic DNA double-strand break processing"/>
    <property type="evidence" value="ECO:0007669"/>
    <property type="project" value="TreeGrafter"/>
</dbReference>
<dbReference type="InterPro" id="IPR004085">
    <property type="entry name" value="TopoVI_A"/>
</dbReference>
<evidence type="ECO:0000259" key="2">
    <source>
        <dbReference type="Pfam" id="PF21180"/>
    </source>
</evidence>
<dbReference type="GO" id="GO:0000228">
    <property type="term" value="C:nuclear chromosome"/>
    <property type="evidence" value="ECO:0007669"/>
    <property type="project" value="TreeGrafter"/>
</dbReference>
<dbReference type="GO" id="GO:0007131">
    <property type="term" value="P:reciprocal meiotic recombination"/>
    <property type="evidence" value="ECO:0007669"/>
    <property type="project" value="TreeGrafter"/>
</dbReference>
<dbReference type="Pfam" id="PF21180">
    <property type="entry name" value="TOP6A-Spo11_Toprim"/>
    <property type="match status" value="1"/>
</dbReference>
<dbReference type="GO" id="GO:0006265">
    <property type="term" value="P:DNA topological change"/>
    <property type="evidence" value="ECO:0007669"/>
    <property type="project" value="InterPro"/>
</dbReference>
<dbReference type="InterPro" id="IPR036078">
    <property type="entry name" value="Spo11/TopoVI_A_sf"/>
</dbReference>
<dbReference type="AlphaFoldDB" id="A0AAW1XJI0"/>
<dbReference type="Proteomes" id="UP001457282">
    <property type="component" value="Unassembled WGS sequence"/>
</dbReference>
<comment type="caution">
    <text evidence="3">The sequence shown here is derived from an EMBL/GenBank/DDBJ whole genome shotgun (WGS) entry which is preliminary data.</text>
</comment>
<dbReference type="CDD" id="cd00223">
    <property type="entry name" value="TOPRIM_TopoIIB_SPO"/>
    <property type="match status" value="1"/>
</dbReference>
<feature type="region of interest" description="Disordered" evidence="1">
    <location>
        <begin position="1"/>
        <end position="27"/>
    </location>
</feature>
<dbReference type="GO" id="GO:0042138">
    <property type="term" value="P:meiotic DNA double-strand break formation"/>
    <property type="evidence" value="ECO:0007669"/>
    <property type="project" value="TreeGrafter"/>
</dbReference>
<dbReference type="Gene3D" id="3.40.1360.10">
    <property type="match status" value="1"/>
</dbReference>
<keyword evidence="4" id="KW-1185">Reference proteome</keyword>
<evidence type="ECO:0000313" key="3">
    <source>
        <dbReference type="EMBL" id="KAK9936535.1"/>
    </source>
</evidence>
<sequence>MTMGTLLRKSKVKPITPTSPFPAEKLARRRRRLAKKPMEGEDLLHVELYKEEEPASPFSADKLAWQLLRSLAKKPKKGLDLVLRKLCKGSPPIVRQLFKDEDEGSPPIARQLFKDDQEENQGEAEANNVEDLQLSTNEEENNQGEAEANKVEDLQLSTNEEKNNQGAAEQREHQELQYRINKKLLSQEHVKSPQTIVEDIRAYIKSYRETVSFKGTSVKKNDKILQVVDMNSEHILSKIGKLKAFARSNITFPVPSRADVYQDYNLTLDRNVLLQEDVQKLKKNQRNVLLDNLLTVIYELCMKEKTMEIRTIYYLNPRLYKKSREAKGMPDVASRYFLRKMRNKFKLPVFALVDFDPYGLKIFSVFRNGSKNMSFDSENLTTPDIKLLGMLHTDIEKYGIPEHLKLKMTDFDIKTATSSSKKTYFSEEEKDELLYTCNVGIKCEVEAWNIHGIEYLSKVVLPLKIHDAVRPKC</sequence>
<reference evidence="3 4" key="1">
    <citation type="journal article" date="2023" name="G3 (Bethesda)">
        <title>A chromosome-length genome assembly and annotation of blackberry (Rubus argutus, cv. 'Hillquist').</title>
        <authorList>
            <person name="Bruna T."/>
            <person name="Aryal R."/>
            <person name="Dudchenko O."/>
            <person name="Sargent D.J."/>
            <person name="Mead D."/>
            <person name="Buti M."/>
            <person name="Cavallini A."/>
            <person name="Hytonen T."/>
            <person name="Andres J."/>
            <person name="Pham M."/>
            <person name="Weisz D."/>
            <person name="Mascagni F."/>
            <person name="Usai G."/>
            <person name="Natali L."/>
            <person name="Bassil N."/>
            <person name="Fernandez G.E."/>
            <person name="Lomsadze A."/>
            <person name="Armour M."/>
            <person name="Olukolu B."/>
            <person name="Poorten T."/>
            <person name="Britton C."/>
            <person name="Davik J."/>
            <person name="Ashrafi H."/>
            <person name="Aiden E.L."/>
            <person name="Borodovsky M."/>
            <person name="Worthington M."/>
        </authorList>
    </citation>
    <scope>NUCLEOTIDE SEQUENCE [LARGE SCALE GENOMIC DNA]</scope>
    <source>
        <strain evidence="3">PI 553951</strain>
    </source>
</reference>